<dbReference type="STRING" id="1224947.SAMN05216480_105146"/>
<dbReference type="AlphaFoldDB" id="A0A1I7GPF1"/>
<reference evidence="2 3" key="1">
    <citation type="submission" date="2016-10" db="EMBL/GenBank/DDBJ databases">
        <authorList>
            <person name="de Groot N.N."/>
        </authorList>
    </citation>
    <scope>NUCLEOTIDE SEQUENCE [LARGE SCALE GENOMIC DNA]</scope>
    <source>
        <strain evidence="2 3">CGMCC 1.12333</strain>
    </source>
</reference>
<dbReference type="SUPFAM" id="SSF117281">
    <property type="entry name" value="Kelch motif"/>
    <property type="match status" value="2"/>
</dbReference>
<name>A0A1I7GPF1_9FLAO</name>
<dbReference type="Proteomes" id="UP000199138">
    <property type="component" value="Unassembled WGS sequence"/>
</dbReference>
<gene>
    <name evidence="2" type="ORF">SAMN05216480_105146</name>
</gene>
<evidence type="ECO:0000313" key="2">
    <source>
        <dbReference type="EMBL" id="SFU50325.1"/>
    </source>
</evidence>
<dbReference type="PROSITE" id="PS51257">
    <property type="entry name" value="PROKAR_LIPOPROTEIN"/>
    <property type="match status" value="1"/>
</dbReference>
<dbReference type="Gene3D" id="2.120.10.80">
    <property type="entry name" value="Kelch-type beta propeller"/>
    <property type="match status" value="2"/>
</dbReference>
<dbReference type="InterPro" id="IPR006652">
    <property type="entry name" value="Kelch_1"/>
</dbReference>
<dbReference type="Pfam" id="PF01344">
    <property type="entry name" value="Kelch_1"/>
    <property type="match status" value="1"/>
</dbReference>
<sequence length="331" mass="37070">MTMKKLNTLKVYSLALMAGLAFVSCSDDDDDILGNWVERSVFDGTPRSGAVSFMIDGTGYVGTGYDGDDYLSDFWEYNVEGDYWQQRADFIGSARSAAVGFSVDSKGFIGSGYDGIDELGDFFSYDPSANSWTQVADFPENPRRGAIAFSGDSYAYFGTGDDGDNDRKDFWRYDPSADSWEEIYGFGGNKRTEATSFRIDDVVYMGTGESNGSYLEDFWAFDLSDESWTKLNDLDEEDDYDVVRSNATAFTLGQYGYVACGYYGGNMDSVWEYDPSTDTWEEKTDYEGVTRLDPVSLSNGTNGFVLLGRNGTSYLDDMMEFYPFDEYDDED</sequence>
<feature type="chain" id="PRO_5011665488" evidence="1">
    <location>
        <begin position="24"/>
        <end position="331"/>
    </location>
</feature>
<keyword evidence="1" id="KW-0732">Signal</keyword>
<feature type="signal peptide" evidence="1">
    <location>
        <begin position="1"/>
        <end position="23"/>
    </location>
</feature>
<dbReference type="InterPro" id="IPR015915">
    <property type="entry name" value="Kelch-typ_b-propeller"/>
</dbReference>
<accession>A0A1I7GPF1</accession>
<evidence type="ECO:0000313" key="3">
    <source>
        <dbReference type="Proteomes" id="UP000199138"/>
    </source>
</evidence>
<keyword evidence="3" id="KW-1185">Reference proteome</keyword>
<dbReference type="PANTHER" id="PTHR45632">
    <property type="entry name" value="LD33804P"/>
    <property type="match status" value="1"/>
</dbReference>
<dbReference type="EMBL" id="FPBK01000005">
    <property type="protein sequence ID" value="SFU50325.1"/>
    <property type="molecule type" value="Genomic_DNA"/>
</dbReference>
<proteinExistence type="predicted"/>
<protein>
    <submittedName>
        <fullName evidence="2">Kelch motif-containing protein</fullName>
    </submittedName>
</protein>
<organism evidence="2 3">
    <name type="scientific">Pustulibacterium marinum</name>
    <dbReference type="NCBI Taxonomy" id="1224947"/>
    <lineage>
        <taxon>Bacteria</taxon>
        <taxon>Pseudomonadati</taxon>
        <taxon>Bacteroidota</taxon>
        <taxon>Flavobacteriia</taxon>
        <taxon>Flavobacteriales</taxon>
        <taxon>Flavobacteriaceae</taxon>
        <taxon>Pustulibacterium</taxon>
    </lineage>
</organism>
<evidence type="ECO:0000256" key="1">
    <source>
        <dbReference type="SAM" id="SignalP"/>
    </source>
</evidence>